<accession>A0ABP7CPW7</accession>
<dbReference type="Gene3D" id="1.10.10.60">
    <property type="entry name" value="Homeodomain-like"/>
    <property type="match status" value="1"/>
</dbReference>
<keyword evidence="2" id="KW-0805">Transcription regulation</keyword>
<evidence type="ECO:0000256" key="4">
    <source>
        <dbReference type="ARBA" id="ARBA00023163"/>
    </source>
</evidence>
<evidence type="ECO:0000256" key="3">
    <source>
        <dbReference type="ARBA" id="ARBA00023125"/>
    </source>
</evidence>
<dbReference type="SUPFAM" id="SSF48498">
    <property type="entry name" value="Tetracyclin repressor-like, C-terminal domain"/>
    <property type="match status" value="1"/>
</dbReference>
<evidence type="ECO:0000313" key="8">
    <source>
        <dbReference type="Proteomes" id="UP001501468"/>
    </source>
</evidence>
<evidence type="ECO:0000256" key="2">
    <source>
        <dbReference type="ARBA" id="ARBA00023015"/>
    </source>
</evidence>
<dbReference type="InterPro" id="IPR036271">
    <property type="entry name" value="Tet_transcr_reg_TetR-rel_C_sf"/>
</dbReference>
<evidence type="ECO:0000259" key="6">
    <source>
        <dbReference type="PROSITE" id="PS50977"/>
    </source>
</evidence>
<comment type="caution">
    <text evidence="7">The sequence shown here is derived from an EMBL/GenBank/DDBJ whole genome shotgun (WGS) entry which is preliminary data.</text>
</comment>
<proteinExistence type="predicted"/>
<keyword evidence="1" id="KW-0678">Repressor</keyword>
<feature type="DNA-binding region" description="H-T-H motif" evidence="5">
    <location>
        <begin position="46"/>
        <end position="65"/>
    </location>
</feature>
<dbReference type="EMBL" id="BAABDC010000001">
    <property type="protein sequence ID" value="GAA3691967.1"/>
    <property type="molecule type" value="Genomic_DNA"/>
</dbReference>
<dbReference type="InterPro" id="IPR001647">
    <property type="entry name" value="HTH_TetR"/>
</dbReference>
<gene>
    <name evidence="7" type="ORF">GCM10022399_05050</name>
</gene>
<keyword evidence="8" id="KW-1185">Reference proteome</keyword>
<organism evidence="7 8">
    <name type="scientific">Terrabacter ginsenosidimutans</name>
    <dbReference type="NCBI Taxonomy" id="490575"/>
    <lineage>
        <taxon>Bacteria</taxon>
        <taxon>Bacillati</taxon>
        <taxon>Actinomycetota</taxon>
        <taxon>Actinomycetes</taxon>
        <taxon>Micrococcales</taxon>
        <taxon>Intrasporangiaceae</taxon>
        <taxon>Terrabacter</taxon>
    </lineage>
</organism>
<dbReference type="InterPro" id="IPR003012">
    <property type="entry name" value="Tet_transcr_reg_TetR"/>
</dbReference>
<dbReference type="PRINTS" id="PR00400">
    <property type="entry name" value="TETREPRESSOR"/>
</dbReference>
<evidence type="ECO:0000313" key="7">
    <source>
        <dbReference type="EMBL" id="GAA3691967.1"/>
    </source>
</evidence>
<dbReference type="Proteomes" id="UP001501468">
    <property type="component" value="Unassembled WGS sequence"/>
</dbReference>
<dbReference type="Pfam" id="PF00440">
    <property type="entry name" value="TetR_N"/>
    <property type="match status" value="1"/>
</dbReference>
<keyword evidence="3 5" id="KW-0238">DNA-binding</keyword>
<evidence type="ECO:0000256" key="5">
    <source>
        <dbReference type="PROSITE-ProRule" id="PRU00335"/>
    </source>
</evidence>
<dbReference type="PROSITE" id="PS50977">
    <property type="entry name" value="HTH_TETR_2"/>
    <property type="match status" value="1"/>
</dbReference>
<keyword evidence="4" id="KW-0804">Transcription</keyword>
<dbReference type="SUPFAM" id="SSF46689">
    <property type="entry name" value="Homeodomain-like"/>
    <property type="match status" value="1"/>
</dbReference>
<dbReference type="Pfam" id="PF02909">
    <property type="entry name" value="TetR_C_1"/>
    <property type="match status" value="1"/>
</dbReference>
<dbReference type="RefSeq" id="WP_344941058.1">
    <property type="nucleotide sequence ID" value="NZ_BAABDC010000001.1"/>
</dbReference>
<evidence type="ECO:0000256" key="1">
    <source>
        <dbReference type="ARBA" id="ARBA00022491"/>
    </source>
</evidence>
<dbReference type="InterPro" id="IPR009057">
    <property type="entry name" value="Homeodomain-like_sf"/>
</dbReference>
<protein>
    <submittedName>
        <fullName evidence="7">TetR/AcrR family transcriptional regulator</fullName>
    </submittedName>
</protein>
<dbReference type="Gene3D" id="1.10.357.10">
    <property type="entry name" value="Tetracycline Repressor, domain 2"/>
    <property type="match status" value="1"/>
</dbReference>
<sequence>MGTVQLLWRHERPLPPRPGRRPTITVDAVVGAGVAEADARGLQDLSLRRVADRLGVGVMTLYGHVENKAQLLELMVDQCRLDMEFSALTGSWREMLEQVARENLALLEHHPWLAHVETERAVLGPGTLGKYERELAAVEPLPLDDAAKDQALALVLSFVRSSARALASARTERLDETPEQWWAREGAELATLGLETRFPLASRVGQAAGEALNAAADARAAHAFGLAVLLDGLAARGPGST</sequence>
<reference evidence="8" key="1">
    <citation type="journal article" date="2019" name="Int. J. Syst. Evol. Microbiol.">
        <title>The Global Catalogue of Microorganisms (GCM) 10K type strain sequencing project: providing services to taxonomists for standard genome sequencing and annotation.</title>
        <authorList>
            <consortium name="The Broad Institute Genomics Platform"/>
            <consortium name="The Broad Institute Genome Sequencing Center for Infectious Disease"/>
            <person name="Wu L."/>
            <person name="Ma J."/>
        </authorList>
    </citation>
    <scope>NUCLEOTIDE SEQUENCE [LARGE SCALE GENOMIC DNA]</scope>
    <source>
        <strain evidence="8">JCM 17125</strain>
    </source>
</reference>
<dbReference type="InterPro" id="IPR004111">
    <property type="entry name" value="Repressor_TetR_C"/>
</dbReference>
<feature type="domain" description="HTH tetR-type" evidence="6">
    <location>
        <begin position="23"/>
        <end position="83"/>
    </location>
</feature>
<name>A0ABP7CPW7_9MICO</name>